<dbReference type="InterPro" id="IPR012318">
    <property type="entry name" value="HTH_CRP"/>
</dbReference>
<reference evidence="5" key="1">
    <citation type="journal article" date="2022" name="Toxins">
        <title>Genomic Analysis of Sphingopyxis sp. USTB-05 for Biodegrading Cyanobacterial Hepatotoxins.</title>
        <authorList>
            <person name="Liu C."/>
            <person name="Xu Q."/>
            <person name="Zhao Z."/>
            <person name="Zhang H."/>
            <person name="Liu X."/>
            <person name="Yin C."/>
            <person name="Liu Y."/>
            <person name="Yan H."/>
        </authorList>
    </citation>
    <scope>NUCLEOTIDE SEQUENCE</scope>
    <source>
        <strain evidence="5">NBD5</strain>
    </source>
</reference>
<keyword evidence="6" id="KW-1185">Reference proteome</keyword>
<sequence length="244" mass="27129">MRSGLFLKHRSVRDADPEDQRAFDAAFTETRHLAPRQRAVARGEPLDRALLLLDGLVARVMDDQKGERQIVGLHVPGDFVDLHGFPLGYIDHDVIAMTAVTVAMMPHAHLRRLVATRPALTTALWASTLLDAATHREWIFRIGRLDAAGRISHMFCELEARLRAVGLSDGRRFALALSQIDIAQACGLTPVHVNRTLRSLREDGLLLFRNGEAELLDAERLRQIAEFNPLYLYLDSASLAAAGD</sequence>
<evidence type="ECO:0000259" key="4">
    <source>
        <dbReference type="PROSITE" id="PS51063"/>
    </source>
</evidence>
<keyword evidence="3" id="KW-0804">Transcription</keyword>
<dbReference type="SUPFAM" id="SSF51206">
    <property type="entry name" value="cAMP-binding domain-like"/>
    <property type="match status" value="1"/>
</dbReference>
<dbReference type="InterPro" id="IPR036388">
    <property type="entry name" value="WH-like_DNA-bd_sf"/>
</dbReference>
<dbReference type="InterPro" id="IPR050397">
    <property type="entry name" value="Env_Response_Regulators"/>
</dbReference>
<dbReference type="CDD" id="cd00038">
    <property type="entry name" value="CAP_ED"/>
    <property type="match status" value="1"/>
</dbReference>
<evidence type="ECO:0000256" key="3">
    <source>
        <dbReference type="ARBA" id="ARBA00023163"/>
    </source>
</evidence>
<keyword evidence="2" id="KW-0238">DNA-binding</keyword>
<dbReference type="PANTHER" id="PTHR24567:SF68">
    <property type="entry name" value="DNA-BINDING TRANSCRIPTIONAL DUAL REGULATOR CRP"/>
    <property type="match status" value="1"/>
</dbReference>
<dbReference type="SMART" id="SM00419">
    <property type="entry name" value="HTH_CRP"/>
    <property type="match status" value="1"/>
</dbReference>
<dbReference type="PROSITE" id="PS51063">
    <property type="entry name" value="HTH_CRP_2"/>
    <property type="match status" value="1"/>
</dbReference>
<keyword evidence="1" id="KW-0805">Transcription regulation</keyword>
<evidence type="ECO:0000313" key="5">
    <source>
        <dbReference type="EMBL" id="USI73842.1"/>
    </source>
</evidence>
<dbReference type="Gene3D" id="1.10.10.10">
    <property type="entry name" value="Winged helix-like DNA-binding domain superfamily/Winged helix DNA-binding domain"/>
    <property type="match status" value="1"/>
</dbReference>
<dbReference type="Pfam" id="PF00027">
    <property type="entry name" value="cNMP_binding"/>
    <property type="match status" value="1"/>
</dbReference>
<organism evidence="5 6">
    <name type="scientific">Sphingomonas morindae</name>
    <dbReference type="NCBI Taxonomy" id="1541170"/>
    <lineage>
        <taxon>Bacteria</taxon>
        <taxon>Pseudomonadati</taxon>
        <taxon>Pseudomonadota</taxon>
        <taxon>Alphaproteobacteria</taxon>
        <taxon>Sphingomonadales</taxon>
        <taxon>Sphingomonadaceae</taxon>
        <taxon>Sphingomonas</taxon>
    </lineage>
</organism>
<dbReference type="EMBL" id="CP084930">
    <property type="protein sequence ID" value="USI73842.1"/>
    <property type="molecule type" value="Genomic_DNA"/>
</dbReference>
<evidence type="ECO:0000256" key="1">
    <source>
        <dbReference type="ARBA" id="ARBA00023015"/>
    </source>
</evidence>
<dbReference type="InterPro" id="IPR014710">
    <property type="entry name" value="RmlC-like_jellyroll"/>
</dbReference>
<dbReference type="Proteomes" id="UP001056937">
    <property type="component" value="Chromosome 1"/>
</dbReference>
<dbReference type="Pfam" id="PF13545">
    <property type="entry name" value="HTH_Crp_2"/>
    <property type="match status" value="1"/>
</dbReference>
<name>A0ABY4XA41_9SPHN</name>
<dbReference type="Gene3D" id="2.60.120.10">
    <property type="entry name" value="Jelly Rolls"/>
    <property type="match status" value="1"/>
</dbReference>
<accession>A0ABY4XA41</accession>
<evidence type="ECO:0000313" key="6">
    <source>
        <dbReference type="Proteomes" id="UP001056937"/>
    </source>
</evidence>
<dbReference type="InterPro" id="IPR036390">
    <property type="entry name" value="WH_DNA-bd_sf"/>
</dbReference>
<gene>
    <name evidence="5" type="ORF">LHA26_05075</name>
</gene>
<dbReference type="PANTHER" id="PTHR24567">
    <property type="entry name" value="CRP FAMILY TRANSCRIPTIONAL REGULATORY PROTEIN"/>
    <property type="match status" value="1"/>
</dbReference>
<dbReference type="InterPro" id="IPR000595">
    <property type="entry name" value="cNMP-bd_dom"/>
</dbReference>
<dbReference type="RefSeq" id="WP_252167648.1">
    <property type="nucleotide sequence ID" value="NZ_CP084930.1"/>
</dbReference>
<protein>
    <submittedName>
        <fullName evidence="5">Crp/Fnr family transcriptional regulator</fullName>
    </submittedName>
</protein>
<evidence type="ECO:0000256" key="2">
    <source>
        <dbReference type="ARBA" id="ARBA00023125"/>
    </source>
</evidence>
<feature type="domain" description="HTH crp-type" evidence="4">
    <location>
        <begin position="145"/>
        <end position="219"/>
    </location>
</feature>
<dbReference type="InterPro" id="IPR018490">
    <property type="entry name" value="cNMP-bd_dom_sf"/>
</dbReference>
<dbReference type="SUPFAM" id="SSF46785">
    <property type="entry name" value="Winged helix' DNA-binding domain"/>
    <property type="match status" value="1"/>
</dbReference>
<proteinExistence type="predicted"/>